<accession>A0A9P9EEN7</accession>
<evidence type="ECO:0000313" key="2">
    <source>
        <dbReference type="EMBL" id="KAH7135161.1"/>
    </source>
</evidence>
<organism evidence="2 3">
    <name type="scientific">Dendryphion nanum</name>
    <dbReference type="NCBI Taxonomy" id="256645"/>
    <lineage>
        <taxon>Eukaryota</taxon>
        <taxon>Fungi</taxon>
        <taxon>Dikarya</taxon>
        <taxon>Ascomycota</taxon>
        <taxon>Pezizomycotina</taxon>
        <taxon>Dothideomycetes</taxon>
        <taxon>Pleosporomycetidae</taxon>
        <taxon>Pleosporales</taxon>
        <taxon>Torulaceae</taxon>
        <taxon>Dendryphion</taxon>
    </lineage>
</organism>
<reference evidence="2" key="1">
    <citation type="journal article" date="2021" name="Nat. Commun.">
        <title>Genetic determinants of endophytism in the Arabidopsis root mycobiome.</title>
        <authorList>
            <person name="Mesny F."/>
            <person name="Miyauchi S."/>
            <person name="Thiergart T."/>
            <person name="Pickel B."/>
            <person name="Atanasova L."/>
            <person name="Karlsson M."/>
            <person name="Huettel B."/>
            <person name="Barry K.W."/>
            <person name="Haridas S."/>
            <person name="Chen C."/>
            <person name="Bauer D."/>
            <person name="Andreopoulos W."/>
            <person name="Pangilinan J."/>
            <person name="LaButti K."/>
            <person name="Riley R."/>
            <person name="Lipzen A."/>
            <person name="Clum A."/>
            <person name="Drula E."/>
            <person name="Henrissat B."/>
            <person name="Kohler A."/>
            <person name="Grigoriev I.V."/>
            <person name="Martin F.M."/>
            <person name="Hacquard S."/>
        </authorList>
    </citation>
    <scope>NUCLEOTIDE SEQUENCE</scope>
    <source>
        <strain evidence="2">MPI-CAGE-CH-0243</strain>
    </source>
</reference>
<name>A0A9P9EEN7_9PLEO</name>
<dbReference type="OrthoDB" id="5347061at2759"/>
<protein>
    <submittedName>
        <fullName evidence="2">Heterokaryon incompatibility protein-domain-containing protein</fullName>
    </submittedName>
</protein>
<sequence length="441" mass="50733">MARCLLCNDQEKRNNADPCLAFDFTLEELAYSAYERSCDSCVLIFEGIRQFQAANWAYQRGIRHIYAKCRSVFKGKPETLSLDVCFFDDVPKLELELYTLQSYSWYSILPRPSPGSHIMSPYALNWVNSCLSLCKRTHEACRPTTLCYLPKRVLSLRDLGNGKCSIRLTEPRDEAAEYVALSHCWEESRACITTIENKASRRNDIAWSTMPKSFQNAVKFTLSLGLRYLWIDSLCIVQDDALDWEIESSRMGDVYQNAYLTLAAAASPGDPRGGHPDPSYAPGELELNLPEDVDSCRIAVRRPLKQWNESTRSHLIRRSPLLSRGWAFHERLLAPRILHFCESELVWECREMNDCECSGPSNILTPQGSYPRTQARNNSLYRQQGEHNSMDSDLVLALQLQRMEDVYEENLRVHGRNIESRVTPLEKNFWNLRSRAQTSDF</sequence>
<comment type="caution">
    <text evidence="2">The sequence shown here is derived from an EMBL/GenBank/DDBJ whole genome shotgun (WGS) entry which is preliminary data.</text>
</comment>
<dbReference type="PANTHER" id="PTHR33112:SF13">
    <property type="entry name" value="HETEROKARYON INCOMPATIBILITY DOMAIN-CONTAINING PROTEIN"/>
    <property type="match status" value="1"/>
</dbReference>
<feature type="domain" description="Heterokaryon incompatibility" evidence="1">
    <location>
        <begin position="178"/>
        <end position="330"/>
    </location>
</feature>
<evidence type="ECO:0000259" key="1">
    <source>
        <dbReference type="Pfam" id="PF06985"/>
    </source>
</evidence>
<proteinExistence type="predicted"/>
<evidence type="ECO:0000313" key="3">
    <source>
        <dbReference type="Proteomes" id="UP000700596"/>
    </source>
</evidence>
<dbReference type="Pfam" id="PF06985">
    <property type="entry name" value="HET"/>
    <property type="match status" value="1"/>
</dbReference>
<dbReference type="PANTHER" id="PTHR33112">
    <property type="entry name" value="DOMAIN PROTEIN, PUTATIVE-RELATED"/>
    <property type="match status" value="1"/>
</dbReference>
<dbReference type="EMBL" id="JAGMWT010000002">
    <property type="protein sequence ID" value="KAH7135161.1"/>
    <property type="molecule type" value="Genomic_DNA"/>
</dbReference>
<dbReference type="InterPro" id="IPR010730">
    <property type="entry name" value="HET"/>
</dbReference>
<keyword evidence="3" id="KW-1185">Reference proteome</keyword>
<gene>
    <name evidence="2" type="ORF">B0J11DRAFT_154175</name>
</gene>
<dbReference type="AlphaFoldDB" id="A0A9P9EEN7"/>
<dbReference type="Proteomes" id="UP000700596">
    <property type="component" value="Unassembled WGS sequence"/>
</dbReference>